<gene>
    <name evidence="4" type="ORF">EVAR_30082_1</name>
</gene>
<evidence type="ECO:0000313" key="5">
    <source>
        <dbReference type="Proteomes" id="UP000299102"/>
    </source>
</evidence>
<dbReference type="EMBL" id="BGZK01000771">
    <property type="protein sequence ID" value="GBP59813.1"/>
    <property type="molecule type" value="Genomic_DNA"/>
</dbReference>
<organism evidence="4 5">
    <name type="scientific">Eumeta variegata</name>
    <name type="common">Bagworm moth</name>
    <name type="synonym">Eumeta japonica</name>
    <dbReference type="NCBI Taxonomy" id="151549"/>
    <lineage>
        <taxon>Eukaryota</taxon>
        <taxon>Metazoa</taxon>
        <taxon>Ecdysozoa</taxon>
        <taxon>Arthropoda</taxon>
        <taxon>Hexapoda</taxon>
        <taxon>Insecta</taxon>
        <taxon>Pterygota</taxon>
        <taxon>Neoptera</taxon>
        <taxon>Endopterygota</taxon>
        <taxon>Lepidoptera</taxon>
        <taxon>Glossata</taxon>
        <taxon>Ditrysia</taxon>
        <taxon>Tineoidea</taxon>
        <taxon>Psychidae</taxon>
        <taxon>Oiketicinae</taxon>
        <taxon>Eumeta</taxon>
    </lineage>
</organism>
<dbReference type="Gene3D" id="2.130.10.10">
    <property type="entry name" value="YVTN repeat-like/Quinoprotein amine dehydrogenase"/>
    <property type="match status" value="1"/>
</dbReference>
<evidence type="ECO:0000256" key="3">
    <source>
        <dbReference type="PROSITE-ProRule" id="PRU00221"/>
    </source>
</evidence>
<sequence length="197" mass="21905">MIRAVVDRQLRTLPLNQMVLHPGNEQINLKVTKLDHHRGPVTGVKVIQDGEILVTCSQDGTVCTWNVTNFTLLSTVTAGAPIHAMDVTDDNVFLITLQGDNELHLRTFITGTHLHLLKRHKAKNRVQCNRTLRPRRAPAPRAGLVGVVNVDLHAVTISEASEPETETVGGAGAGARRRHDCYLYFYLSNRTVEILFF</sequence>
<feature type="repeat" description="WD" evidence="3">
    <location>
        <begin position="34"/>
        <end position="75"/>
    </location>
</feature>
<dbReference type="SUPFAM" id="SSF50978">
    <property type="entry name" value="WD40 repeat-like"/>
    <property type="match status" value="1"/>
</dbReference>
<evidence type="ECO:0000256" key="2">
    <source>
        <dbReference type="ARBA" id="ARBA00022737"/>
    </source>
</evidence>
<reference evidence="4 5" key="1">
    <citation type="journal article" date="2019" name="Commun. Biol.">
        <title>The bagworm genome reveals a unique fibroin gene that provides high tensile strength.</title>
        <authorList>
            <person name="Kono N."/>
            <person name="Nakamura H."/>
            <person name="Ohtoshi R."/>
            <person name="Tomita M."/>
            <person name="Numata K."/>
            <person name="Arakawa K."/>
        </authorList>
    </citation>
    <scope>NUCLEOTIDE SEQUENCE [LARGE SCALE GENOMIC DNA]</scope>
</reference>
<dbReference type="AlphaFoldDB" id="A0A4C1X9I0"/>
<dbReference type="Pfam" id="PF00400">
    <property type="entry name" value="WD40"/>
    <property type="match status" value="1"/>
</dbReference>
<protein>
    <submittedName>
        <fullName evidence="4">Uncharacterized protein</fullName>
    </submittedName>
</protein>
<dbReference type="InterPro" id="IPR019775">
    <property type="entry name" value="WD40_repeat_CS"/>
</dbReference>
<dbReference type="SMART" id="SM00320">
    <property type="entry name" value="WD40"/>
    <property type="match status" value="1"/>
</dbReference>
<dbReference type="PROSITE" id="PS00678">
    <property type="entry name" value="WD_REPEATS_1"/>
    <property type="match status" value="1"/>
</dbReference>
<dbReference type="STRING" id="151549.A0A4C1X9I0"/>
<accession>A0A4C1X9I0</accession>
<dbReference type="InterPro" id="IPR001680">
    <property type="entry name" value="WD40_rpt"/>
</dbReference>
<dbReference type="PROSITE" id="PS50082">
    <property type="entry name" value="WD_REPEATS_2"/>
    <property type="match status" value="1"/>
</dbReference>
<dbReference type="OrthoDB" id="7039484at2759"/>
<proteinExistence type="predicted"/>
<dbReference type="InterPro" id="IPR036322">
    <property type="entry name" value="WD40_repeat_dom_sf"/>
</dbReference>
<dbReference type="InterPro" id="IPR015943">
    <property type="entry name" value="WD40/YVTN_repeat-like_dom_sf"/>
</dbReference>
<dbReference type="PROSITE" id="PS50294">
    <property type="entry name" value="WD_REPEATS_REGION"/>
    <property type="match status" value="1"/>
</dbReference>
<keyword evidence="5" id="KW-1185">Reference proteome</keyword>
<dbReference type="Proteomes" id="UP000299102">
    <property type="component" value="Unassembled WGS sequence"/>
</dbReference>
<name>A0A4C1X9I0_EUMVA</name>
<evidence type="ECO:0000256" key="1">
    <source>
        <dbReference type="ARBA" id="ARBA00022574"/>
    </source>
</evidence>
<keyword evidence="1 3" id="KW-0853">WD repeat</keyword>
<evidence type="ECO:0000313" key="4">
    <source>
        <dbReference type="EMBL" id="GBP59813.1"/>
    </source>
</evidence>
<comment type="caution">
    <text evidence="4">The sequence shown here is derived from an EMBL/GenBank/DDBJ whole genome shotgun (WGS) entry which is preliminary data.</text>
</comment>
<keyword evidence="2" id="KW-0677">Repeat</keyword>